<comment type="caution">
    <text evidence="2">The sequence shown here is derived from an EMBL/GenBank/DDBJ whole genome shotgun (WGS) entry which is preliminary data.</text>
</comment>
<gene>
    <name evidence="2" type="ORF">AAF712_016794</name>
</gene>
<feature type="region of interest" description="Disordered" evidence="1">
    <location>
        <begin position="97"/>
        <end position="141"/>
    </location>
</feature>
<feature type="region of interest" description="Disordered" evidence="1">
    <location>
        <begin position="1"/>
        <end position="24"/>
    </location>
</feature>
<name>A0ABR2Z5W8_9AGAR</name>
<evidence type="ECO:0000313" key="2">
    <source>
        <dbReference type="EMBL" id="KAL0056600.1"/>
    </source>
</evidence>
<protein>
    <submittedName>
        <fullName evidence="2">Uncharacterized protein</fullName>
    </submittedName>
</protein>
<feature type="compositionally biased region" description="Low complexity" evidence="1">
    <location>
        <begin position="282"/>
        <end position="291"/>
    </location>
</feature>
<feature type="compositionally biased region" description="Basic and acidic residues" evidence="1">
    <location>
        <begin position="262"/>
        <end position="278"/>
    </location>
</feature>
<feature type="compositionally biased region" description="Basic residues" evidence="1">
    <location>
        <begin position="115"/>
        <end position="133"/>
    </location>
</feature>
<evidence type="ECO:0000256" key="1">
    <source>
        <dbReference type="SAM" id="MobiDB-lite"/>
    </source>
</evidence>
<feature type="region of interest" description="Disordered" evidence="1">
    <location>
        <begin position="237"/>
        <end position="322"/>
    </location>
</feature>
<accession>A0ABR2Z5W8</accession>
<organism evidence="2 3">
    <name type="scientific">Marasmius tenuissimus</name>
    <dbReference type="NCBI Taxonomy" id="585030"/>
    <lineage>
        <taxon>Eukaryota</taxon>
        <taxon>Fungi</taxon>
        <taxon>Dikarya</taxon>
        <taxon>Basidiomycota</taxon>
        <taxon>Agaricomycotina</taxon>
        <taxon>Agaricomycetes</taxon>
        <taxon>Agaricomycetidae</taxon>
        <taxon>Agaricales</taxon>
        <taxon>Marasmiineae</taxon>
        <taxon>Marasmiaceae</taxon>
        <taxon>Marasmius</taxon>
    </lineage>
</organism>
<keyword evidence="3" id="KW-1185">Reference proteome</keyword>
<sequence length="322" mass="36737">MGIPSTAKDLPAYPAEDEEWPLHPTTQQRLTRFRWDLKWNEEPNWATLKKVSTYVKDKGAIHLPAAKSALDEVSEKDCFERVKGRFIDLATAVKKTKKESGEVDGEDGDPDEKKKRTRQTRQKSKFEVRKRKRESLQLKDPLRDPKYDKAMAYTLMSGDEDDPNGDNFISRKPTWRSEEANSFYLRIDAVNDPKPGKRYTKRVRGEPVDEPVPWTNKLELRARRWMVDVAWLEEPKNKQYDVPNRIAGSGKLWGDKDDPEDLLAKEQGVKKAKLEKGTLKRSSAAATGSGTAERERKRTKSGGELPDIGSQGVPGANVDEEW</sequence>
<dbReference type="EMBL" id="JBBXMP010001226">
    <property type="protein sequence ID" value="KAL0056600.1"/>
    <property type="molecule type" value="Genomic_DNA"/>
</dbReference>
<evidence type="ECO:0000313" key="3">
    <source>
        <dbReference type="Proteomes" id="UP001437256"/>
    </source>
</evidence>
<reference evidence="2 3" key="1">
    <citation type="submission" date="2024-05" db="EMBL/GenBank/DDBJ databases">
        <title>A draft genome resource for the thread blight pathogen Marasmius tenuissimus strain MS-2.</title>
        <authorList>
            <person name="Yulfo-Soto G.E."/>
            <person name="Baruah I.K."/>
            <person name="Amoako-Attah I."/>
            <person name="Bukari Y."/>
            <person name="Meinhardt L.W."/>
            <person name="Bailey B.A."/>
            <person name="Cohen S.P."/>
        </authorList>
    </citation>
    <scope>NUCLEOTIDE SEQUENCE [LARGE SCALE GENOMIC DNA]</scope>
    <source>
        <strain evidence="2 3">MS-2</strain>
    </source>
</reference>
<dbReference type="Proteomes" id="UP001437256">
    <property type="component" value="Unassembled WGS sequence"/>
</dbReference>
<proteinExistence type="predicted"/>